<dbReference type="Proteomes" id="UP001432222">
    <property type="component" value="Chromosome"/>
</dbReference>
<dbReference type="RefSeq" id="WP_328957481.1">
    <property type="nucleotide sequence ID" value="NZ_CP108110.1"/>
</dbReference>
<dbReference type="EC" id="2.3.1.-" evidence="2"/>
<dbReference type="Gene3D" id="3.40.630.30">
    <property type="match status" value="1"/>
</dbReference>
<name>A0ABZ1UA00_9ACTN</name>
<dbReference type="InterPro" id="IPR016181">
    <property type="entry name" value="Acyl_CoA_acyltransferase"/>
</dbReference>
<sequence>MAQAGSDWQYGYGADGVALVRFERGEREGRPWADRLEVVDPHADPAALAAFVRTELAGWVVSGPVRLGEELVRQGAAVLRHGHTMHRNLTDAPPPGGWAGWADTPLRDGFRAVPCDRGPEALVPASRAAFGPGHPDHRPAEGQDERASVQRIAELLSGQVIGPPLPASTLVVDGTDRVVAGAVLTDWDGLPWIAHVFRHPVHSYPGLGRDLLRRVVAEVAAGGAARIGLAVTEGNRARQLYEELGFTTTHSSLTVVVP</sequence>
<gene>
    <name evidence="2" type="ORF">OHA16_30365</name>
</gene>
<evidence type="ECO:0000313" key="2">
    <source>
        <dbReference type="EMBL" id="WUQ86894.1"/>
    </source>
</evidence>
<dbReference type="PROSITE" id="PS51186">
    <property type="entry name" value="GNAT"/>
    <property type="match status" value="1"/>
</dbReference>
<keyword evidence="2" id="KW-0808">Transferase</keyword>
<keyword evidence="3" id="KW-1185">Reference proteome</keyword>
<proteinExistence type="predicted"/>
<evidence type="ECO:0000313" key="3">
    <source>
        <dbReference type="Proteomes" id="UP001432222"/>
    </source>
</evidence>
<organism evidence="2 3">
    <name type="scientific">Kitasatospora purpeofusca</name>
    <dbReference type="NCBI Taxonomy" id="67352"/>
    <lineage>
        <taxon>Bacteria</taxon>
        <taxon>Bacillati</taxon>
        <taxon>Actinomycetota</taxon>
        <taxon>Actinomycetes</taxon>
        <taxon>Kitasatosporales</taxon>
        <taxon>Streptomycetaceae</taxon>
        <taxon>Kitasatospora</taxon>
    </lineage>
</organism>
<dbReference type="SUPFAM" id="SSF55729">
    <property type="entry name" value="Acyl-CoA N-acyltransferases (Nat)"/>
    <property type="match status" value="1"/>
</dbReference>
<protein>
    <submittedName>
        <fullName evidence="2">GNAT family N-acetyltransferase</fullName>
        <ecNumber evidence="2">2.3.1.-</ecNumber>
    </submittedName>
</protein>
<accession>A0ABZ1UA00</accession>
<dbReference type="Pfam" id="PF00583">
    <property type="entry name" value="Acetyltransf_1"/>
    <property type="match status" value="1"/>
</dbReference>
<reference evidence="2" key="1">
    <citation type="submission" date="2022-10" db="EMBL/GenBank/DDBJ databases">
        <title>The complete genomes of actinobacterial strains from the NBC collection.</title>
        <authorList>
            <person name="Joergensen T.S."/>
            <person name="Alvarez Arevalo M."/>
            <person name="Sterndorff E.B."/>
            <person name="Faurdal D."/>
            <person name="Vuksanovic O."/>
            <person name="Mourched A.-S."/>
            <person name="Charusanti P."/>
            <person name="Shaw S."/>
            <person name="Blin K."/>
            <person name="Weber T."/>
        </authorList>
    </citation>
    <scope>NUCLEOTIDE SEQUENCE</scope>
    <source>
        <strain evidence="2">NBC_00222</strain>
    </source>
</reference>
<dbReference type="EMBL" id="CP108110">
    <property type="protein sequence ID" value="WUQ86894.1"/>
    <property type="molecule type" value="Genomic_DNA"/>
</dbReference>
<evidence type="ECO:0000259" key="1">
    <source>
        <dbReference type="PROSITE" id="PS51186"/>
    </source>
</evidence>
<dbReference type="GO" id="GO:0016746">
    <property type="term" value="F:acyltransferase activity"/>
    <property type="evidence" value="ECO:0007669"/>
    <property type="project" value="UniProtKB-KW"/>
</dbReference>
<keyword evidence="2" id="KW-0012">Acyltransferase</keyword>
<dbReference type="InterPro" id="IPR000182">
    <property type="entry name" value="GNAT_dom"/>
</dbReference>
<feature type="domain" description="N-acetyltransferase" evidence="1">
    <location>
        <begin position="120"/>
        <end position="258"/>
    </location>
</feature>